<evidence type="ECO:0000313" key="3">
    <source>
        <dbReference type="Proteomes" id="UP000636793"/>
    </source>
</evidence>
<feature type="domain" description="AB hydrolase-1" evidence="1">
    <location>
        <begin position="7"/>
        <end position="222"/>
    </location>
</feature>
<keyword evidence="3" id="KW-1185">Reference proteome</keyword>
<gene>
    <name evidence="2" type="ORF">GCM10011492_06040</name>
</gene>
<dbReference type="PANTHER" id="PTHR37017">
    <property type="entry name" value="AB HYDROLASE-1 DOMAIN-CONTAINING PROTEIN-RELATED"/>
    <property type="match status" value="1"/>
</dbReference>
<comment type="caution">
    <text evidence="2">The sequence shown here is derived from an EMBL/GenBank/DDBJ whole genome shotgun (WGS) entry which is preliminary data.</text>
</comment>
<dbReference type="AlphaFoldDB" id="A0A916SW22"/>
<name>A0A916SW22_9MICO</name>
<dbReference type="Pfam" id="PF12697">
    <property type="entry name" value="Abhydrolase_6"/>
    <property type="match status" value="1"/>
</dbReference>
<reference evidence="2" key="1">
    <citation type="journal article" date="2014" name="Int. J. Syst. Evol. Microbiol.">
        <title>Complete genome sequence of Corynebacterium casei LMG S-19264T (=DSM 44701T), isolated from a smear-ripened cheese.</title>
        <authorList>
            <consortium name="US DOE Joint Genome Institute (JGI-PGF)"/>
            <person name="Walter F."/>
            <person name="Albersmeier A."/>
            <person name="Kalinowski J."/>
            <person name="Ruckert C."/>
        </authorList>
    </citation>
    <scope>NUCLEOTIDE SEQUENCE</scope>
    <source>
        <strain evidence="2">CGMCC 1.15085</strain>
    </source>
</reference>
<evidence type="ECO:0000259" key="1">
    <source>
        <dbReference type="Pfam" id="PF12697"/>
    </source>
</evidence>
<accession>A0A916SW22</accession>
<dbReference type="InterPro" id="IPR052897">
    <property type="entry name" value="Sec-Metab_Biosynth_Hydrolase"/>
</dbReference>
<sequence>MPEGRDLILVHGAWHGGWAWDAVVPLLESAGHQPIATELPLRGPGGAPATLDEHARVVGAALADARAGAVVVAHSYAGLVVQQALALGVEAELEHIVYVDAWLGWDGDSILGLAPPALASFWRDQHADGWLPAPTPEQLGVTDPEQSAWLTPRLVPQPWATFTDPLKGVPDRHTDGPSASAIVMAPGNGVPFADFATGHGLPITWMTSGHDAMLTHPDELAKLILDRW</sequence>
<dbReference type="InterPro" id="IPR000073">
    <property type="entry name" value="AB_hydrolase_1"/>
</dbReference>
<dbReference type="RefSeq" id="WP_188835456.1">
    <property type="nucleotide sequence ID" value="NZ_BMHI01000001.1"/>
</dbReference>
<dbReference type="InterPro" id="IPR029058">
    <property type="entry name" value="AB_hydrolase_fold"/>
</dbReference>
<dbReference type="GO" id="GO:0003824">
    <property type="term" value="F:catalytic activity"/>
    <property type="evidence" value="ECO:0007669"/>
    <property type="project" value="UniProtKB-ARBA"/>
</dbReference>
<organism evidence="2 3">
    <name type="scientific">Flexivirga endophytica</name>
    <dbReference type="NCBI Taxonomy" id="1849103"/>
    <lineage>
        <taxon>Bacteria</taxon>
        <taxon>Bacillati</taxon>
        <taxon>Actinomycetota</taxon>
        <taxon>Actinomycetes</taxon>
        <taxon>Micrococcales</taxon>
        <taxon>Dermacoccaceae</taxon>
        <taxon>Flexivirga</taxon>
    </lineage>
</organism>
<dbReference type="PANTHER" id="PTHR37017:SF11">
    <property type="entry name" value="ESTERASE_LIPASE_THIOESTERASE DOMAIN-CONTAINING PROTEIN"/>
    <property type="match status" value="1"/>
</dbReference>
<dbReference type="Proteomes" id="UP000636793">
    <property type="component" value="Unassembled WGS sequence"/>
</dbReference>
<evidence type="ECO:0000313" key="2">
    <source>
        <dbReference type="EMBL" id="GGB18959.1"/>
    </source>
</evidence>
<reference evidence="2" key="2">
    <citation type="submission" date="2020-09" db="EMBL/GenBank/DDBJ databases">
        <authorList>
            <person name="Sun Q."/>
            <person name="Zhou Y."/>
        </authorList>
    </citation>
    <scope>NUCLEOTIDE SEQUENCE</scope>
    <source>
        <strain evidence="2">CGMCC 1.15085</strain>
    </source>
</reference>
<dbReference type="SUPFAM" id="SSF53474">
    <property type="entry name" value="alpha/beta-Hydrolases"/>
    <property type="match status" value="1"/>
</dbReference>
<dbReference type="Gene3D" id="3.40.50.1820">
    <property type="entry name" value="alpha/beta hydrolase"/>
    <property type="match status" value="1"/>
</dbReference>
<dbReference type="EMBL" id="BMHI01000001">
    <property type="protein sequence ID" value="GGB18959.1"/>
    <property type="molecule type" value="Genomic_DNA"/>
</dbReference>
<proteinExistence type="predicted"/>
<protein>
    <submittedName>
        <fullName evidence="2">Esterase</fullName>
    </submittedName>
</protein>